<dbReference type="InterPro" id="IPR036388">
    <property type="entry name" value="WH-like_DNA-bd_sf"/>
</dbReference>
<dbReference type="SUPFAM" id="SSF53850">
    <property type="entry name" value="Periplasmic binding protein-like II"/>
    <property type="match status" value="1"/>
</dbReference>
<evidence type="ECO:0000259" key="5">
    <source>
        <dbReference type="PROSITE" id="PS50931"/>
    </source>
</evidence>
<dbReference type="EMBL" id="LK932360">
    <property type="protein sequence ID" value="CDS84299.1"/>
    <property type="molecule type" value="Genomic_DNA"/>
</dbReference>
<dbReference type="Pfam" id="PF00126">
    <property type="entry name" value="HTH_1"/>
    <property type="match status" value="1"/>
</dbReference>
<dbReference type="SUPFAM" id="SSF46785">
    <property type="entry name" value="Winged helix' DNA-binding domain"/>
    <property type="match status" value="1"/>
</dbReference>
<sequence>MTIRSLEIFVKVAECGKMSEVARNMYITQSSVSQAISEIEKEYGVKLFDRISKKLYLTEAGKKLLGYGRHLLAVNEEMNDCMKHCAKNIRIRVGATVTVGTCVISPIMLELYKVNPLIEPEVFVEDTRLIAKKLLNSELDIAIVEGKIKHPDIVTKSIINDNLVLICSHKHEFYKRDSIEVSELSNQPLIMRELGSGTRAQLEKQLKELKIPMNIRWSCYNSEAILRAVVDNFGIAVISELLIEDYLKKHLLWACDIEGINLHRTFDIAYHRSKFFTENISAFFDISVEYGKKQARKKSRSVNSL</sequence>
<dbReference type="InterPro" id="IPR000847">
    <property type="entry name" value="LysR_HTH_N"/>
</dbReference>
<comment type="similarity">
    <text evidence="1">Belongs to the LysR transcriptional regulatory family.</text>
</comment>
<dbReference type="PANTHER" id="PTHR30126">
    <property type="entry name" value="HTH-TYPE TRANSCRIPTIONAL REGULATOR"/>
    <property type="match status" value="1"/>
</dbReference>
<evidence type="ECO:0000256" key="3">
    <source>
        <dbReference type="ARBA" id="ARBA00023125"/>
    </source>
</evidence>
<protein>
    <submittedName>
        <fullName evidence="6">LysR substrate binding domain protein</fullName>
    </submittedName>
    <submittedName>
        <fullName evidence="8">Transcriptional regulator, LysR family</fullName>
    </submittedName>
</protein>
<evidence type="ECO:0000313" key="8">
    <source>
        <dbReference type="EMBL" id="CDT41242.1"/>
    </source>
</evidence>
<feature type="domain" description="HTH lysR-type" evidence="5">
    <location>
        <begin position="1"/>
        <end position="58"/>
    </location>
</feature>
<dbReference type="Pfam" id="PF03466">
    <property type="entry name" value="LysR_substrate"/>
    <property type="match status" value="1"/>
</dbReference>
<keyword evidence="2" id="KW-0805">Transcription regulation</keyword>
<dbReference type="InterPro" id="IPR036390">
    <property type="entry name" value="WH_DNA-bd_sf"/>
</dbReference>
<dbReference type="GO" id="GO:0000976">
    <property type="term" value="F:transcription cis-regulatory region binding"/>
    <property type="evidence" value="ECO:0007669"/>
    <property type="project" value="TreeGrafter"/>
</dbReference>
<dbReference type="PATRIC" id="fig|1496.854.peg.2862"/>
<dbReference type="PROSITE" id="PS50931">
    <property type="entry name" value="HTH_LYSR"/>
    <property type="match status" value="1"/>
</dbReference>
<dbReference type="AlphaFoldDB" id="A0A069ARD4"/>
<dbReference type="PRINTS" id="PR00039">
    <property type="entry name" value="HTHLYSR"/>
</dbReference>
<dbReference type="RefSeq" id="WP_016728614.1">
    <property type="nucleotide sequence ID" value="NZ_BAABSG010000001.1"/>
</dbReference>
<evidence type="ECO:0000256" key="4">
    <source>
        <dbReference type="ARBA" id="ARBA00023163"/>
    </source>
</evidence>
<dbReference type="GO" id="GO:0003700">
    <property type="term" value="F:DNA-binding transcription factor activity"/>
    <property type="evidence" value="ECO:0007669"/>
    <property type="project" value="InterPro"/>
</dbReference>
<evidence type="ECO:0000256" key="2">
    <source>
        <dbReference type="ARBA" id="ARBA00023015"/>
    </source>
</evidence>
<evidence type="ECO:0000256" key="1">
    <source>
        <dbReference type="ARBA" id="ARBA00009437"/>
    </source>
</evidence>
<name>A0A069ARD4_CLODI</name>
<dbReference type="PANTHER" id="PTHR30126:SF39">
    <property type="entry name" value="HTH-TYPE TRANSCRIPTIONAL REGULATOR CYSL"/>
    <property type="match status" value="1"/>
</dbReference>
<keyword evidence="4" id="KW-0804">Transcription</keyword>
<evidence type="ECO:0000313" key="6">
    <source>
        <dbReference type="EMBL" id="CDS84299.1"/>
    </source>
</evidence>
<accession>A0A069ARD4</accession>
<organism evidence="8">
    <name type="scientific">Clostridioides difficile</name>
    <name type="common">Peptoclostridium difficile</name>
    <dbReference type="NCBI Taxonomy" id="1496"/>
    <lineage>
        <taxon>Bacteria</taxon>
        <taxon>Bacillati</taxon>
        <taxon>Bacillota</taxon>
        <taxon>Clostridia</taxon>
        <taxon>Peptostreptococcales</taxon>
        <taxon>Peptostreptococcaceae</taxon>
        <taxon>Clostridioides</taxon>
    </lineage>
</organism>
<keyword evidence="3" id="KW-0238">DNA-binding</keyword>
<dbReference type="Gene3D" id="3.40.190.290">
    <property type="match status" value="1"/>
</dbReference>
<dbReference type="EMBL" id="LK933149">
    <property type="protein sequence ID" value="CDT41242.1"/>
    <property type="molecule type" value="Genomic_DNA"/>
</dbReference>
<evidence type="ECO:0000313" key="7">
    <source>
        <dbReference type="EMBL" id="CDS87647.1"/>
    </source>
</evidence>
<gene>
    <name evidence="8" type="ORF">BN1095_470018</name>
    <name evidence="7" type="ORF">BN1096_620145</name>
    <name evidence="6" type="ORF">BN1097_250148</name>
</gene>
<dbReference type="FunFam" id="1.10.10.10:FF:000001">
    <property type="entry name" value="LysR family transcriptional regulator"/>
    <property type="match status" value="1"/>
</dbReference>
<dbReference type="InterPro" id="IPR005119">
    <property type="entry name" value="LysR_subst-bd"/>
</dbReference>
<dbReference type="Gene3D" id="1.10.10.10">
    <property type="entry name" value="Winged helix-like DNA-binding domain superfamily/Winged helix DNA-binding domain"/>
    <property type="match status" value="1"/>
</dbReference>
<dbReference type="EMBL" id="LK932516">
    <property type="protein sequence ID" value="CDS87647.1"/>
    <property type="molecule type" value="Genomic_DNA"/>
</dbReference>
<proteinExistence type="inferred from homology"/>
<reference evidence="8" key="1">
    <citation type="submission" date="2014-07" db="EMBL/GenBank/DDBJ databases">
        <authorList>
            <person name="Monot Marc"/>
        </authorList>
    </citation>
    <scope>NUCLEOTIDE SEQUENCE</scope>
    <source>
        <strain evidence="8">7032989</strain>
        <strain evidence="6">7032994</strain>
    </source>
</reference>